<evidence type="ECO:0000256" key="1">
    <source>
        <dbReference type="SAM" id="MobiDB-lite"/>
    </source>
</evidence>
<feature type="transmembrane region" description="Helical" evidence="2">
    <location>
        <begin position="129"/>
        <end position="151"/>
    </location>
</feature>
<keyword evidence="4" id="KW-1185">Reference proteome</keyword>
<dbReference type="Proteomes" id="UP000006238">
    <property type="component" value="Unassembled WGS sequence"/>
</dbReference>
<gene>
    <name evidence="3" type="ORF">BUTYVIB_00073</name>
</gene>
<dbReference type="HOGENOM" id="CLU_975489_0_0_9"/>
<evidence type="ECO:0000313" key="4">
    <source>
        <dbReference type="Proteomes" id="UP000006238"/>
    </source>
</evidence>
<reference evidence="3 4" key="1">
    <citation type="submission" date="2010-02" db="EMBL/GenBank/DDBJ databases">
        <authorList>
            <person name="Weinstock G."/>
            <person name="Sodergren E."/>
            <person name="Clifton S."/>
            <person name="Fulton L."/>
            <person name="Fulton B."/>
            <person name="Courtney L."/>
            <person name="Fronick C."/>
            <person name="Harrison M."/>
            <person name="Strong C."/>
            <person name="Farmer C."/>
            <person name="Delahaunty K."/>
            <person name="Markovic C."/>
            <person name="Hall O."/>
            <person name="Minx P."/>
            <person name="Tomlinson C."/>
            <person name="Mitreva M."/>
            <person name="Nelson J."/>
            <person name="Hou S."/>
            <person name="Wollam A."/>
            <person name="Pepin K.H."/>
            <person name="Johnson M."/>
            <person name="Bhonagiri V."/>
            <person name="Zhang X."/>
            <person name="Suruliraj S."/>
            <person name="Warren W."/>
            <person name="Chinwalla A."/>
            <person name="Mardis E.R."/>
            <person name="Wilson R.K."/>
        </authorList>
    </citation>
    <scope>NUCLEOTIDE SEQUENCE [LARGE SCALE GENOMIC DNA]</scope>
    <source>
        <strain evidence="3 4">DSM 2876</strain>
    </source>
</reference>
<feature type="compositionally biased region" description="Polar residues" evidence="1">
    <location>
        <begin position="248"/>
        <end position="266"/>
    </location>
</feature>
<feature type="transmembrane region" description="Helical" evidence="2">
    <location>
        <begin position="31"/>
        <end position="50"/>
    </location>
</feature>
<feature type="transmembrane region" description="Helical" evidence="2">
    <location>
        <begin position="88"/>
        <end position="109"/>
    </location>
</feature>
<dbReference type="EMBL" id="ABWN01000017">
    <property type="protein sequence ID" value="EFF69561.1"/>
    <property type="molecule type" value="Genomic_DNA"/>
</dbReference>
<comment type="caution">
    <text evidence="3">The sequence shown here is derived from an EMBL/GenBank/DDBJ whole genome shotgun (WGS) entry which is preliminary data.</text>
</comment>
<accession>D4RWN7</accession>
<organism evidence="3 4">
    <name type="scientific">Eshraghiella crossota DSM 2876</name>
    <dbReference type="NCBI Taxonomy" id="511680"/>
    <lineage>
        <taxon>Bacteria</taxon>
        <taxon>Bacillati</taxon>
        <taxon>Bacillota</taxon>
        <taxon>Clostridia</taxon>
        <taxon>Lachnospirales</taxon>
        <taxon>Lachnospiraceae</taxon>
        <taxon>Eshraghiella</taxon>
    </lineage>
</organism>
<feature type="transmembrane region" description="Helical" evidence="2">
    <location>
        <begin position="62"/>
        <end position="81"/>
    </location>
</feature>
<evidence type="ECO:0000313" key="3">
    <source>
        <dbReference type="EMBL" id="EFF69561.1"/>
    </source>
</evidence>
<feature type="region of interest" description="Disordered" evidence="1">
    <location>
        <begin position="248"/>
        <end position="285"/>
    </location>
</feature>
<dbReference type="STRING" id="45851.BHV86_06150"/>
<protein>
    <submittedName>
        <fullName evidence="3">Uncharacterized protein</fullName>
    </submittedName>
</protein>
<proteinExistence type="predicted"/>
<keyword evidence="2" id="KW-0472">Membrane</keyword>
<keyword evidence="2" id="KW-0812">Transmembrane</keyword>
<dbReference type="AlphaFoldDB" id="D4RWN7"/>
<keyword evidence="2" id="KW-1133">Transmembrane helix</keyword>
<feature type="transmembrane region" description="Helical" evidence="2">
    <location>
        <begin position="163"/>
        <end position="188"/>
    </location>
</feature>
<feature type="compositionally biased region" description="Basic and acidic residues" evidence="1">
    <location>
        <begin position="267"/>
        <end position="279"/>
    </location>
</feature>
<name>D4RWN7_9FIRM</name>
<sequence>MCLNIEKNVYKWYNYYKNFLGEKGMKKSEKIAGISFLLVVAFYIGMYALGGVSEINITYASFVKNIVLIAAFALLGVAFLANLHYVAVVAAAVVAVLMGISAGQGIYVYAQTDMFSLIFDWKGMSSLLLLGYITYPLGMALAAVTMIINIIRNNVKKNTSGLVVLTVIFILISTIPMIIFIVYCLALLKFNLSGTGKAGPAVIMMLGLFICYIIGFIAGSCTYKIKMTKRNNYVPYNDIDLNNPYATSGSDPLSNNGSANPYTNLQTERKYYEPDKDVSDYNNQK</sequence>
<evidence type="ECO:0000256" key="2">
    <source>
        <dbReference type="SAM" id="Phobius"/>
    </source>
</evidence>
<feature type="transmembrane region" description="Helical" evidence="2">
    <location>
        <begin position="200"/>
        <end position="223"/>
    </location>
</feature>